<feature type="compositionally biased region" description="Polar residues" evidence="3">
    <location>
        <begin position="374"/>
        <end position="383"/>
    </location>
</feature>
<keyword evidence="6" id="KW-1185">Reference proteome</keyword>
<keyword evidence="1" id="KW-0469">Meiosis</keyword>
<dbReference type="PANTHER" id="PTHR22663">
    <property type="entry name" value="RING FINGER PROTEIN NARYA-RELATED"/>
    <property type="match status" value="1"/>
</dbReference>
<organism evidence="5 6">
    <name type="scientific">Postia placenta MAD-698-R-SB12</name>
    <dbReference type="NCBI Taxonomy" id="670580"/>
    <lineage>
        <taxon>Eukaryota</taxon>
        <taxon>Fungi</taxon>
        <taxon>Dikarya</taxon>
        <taxon>Basidiomycota</taxon>
        <taxon>Agaricomycotina</taxon>
        <taxon>Agaricomycetes</taxon>
        <taxon>Polyporales</taxon>
        <taxon>Adustoporiaceae</taxon>
        <taxon>Rhodonia</taxon>
    </lineage>
</organism>
<protein>
    <recommendedName>
        <fullName evidence="4">RING-type domain-containing protein</fullName>
    </recommendedName>
</protein>
<feature type="domain" description="RING-type" evidence="4">
    <location>
        <begin position="18"/>
        <end position="61"/>
    </location>
</feature>
<dbReference type="EMBL" id="KZ110593">
    <property type="protein sequence ID" value="OSX65021.1"/>
    <property type="molecule type" value="Genomic_DNA"/>
</dbReference>
<dbReference type="STRING" id="670580.A0A1X6N8T6"/>
<dbReference type="GO" id="GO:0019789">
    <property type="term" value="F:SUMO transferase activity"/>
    <property type="evidence" value="ECO:0007669"/>
    <property type="project" value="InterPro"/>
</dbReference>
<dbReference type="GO" id="GO:0007129">
    <property type="term" value="P:homologous chromosome pairing at meiosis"/>
    <property type="evidence" value="ECO:0007669"/>
    <property type="project" value="TreeGrafter"/>
</dbReference>
<evidence type="ECO:0000256" key="3">
    <source>
        <dbReference type="SAM" id="MobiDB-lite"/>
    </source>
</evidence>
<evidence type="ECO:0000313" key="6">
    <source>
        <dbReference type="Proteomes" id="UP000194127"/>
    </source>
</evidence>
<feature type="region of interest" description="Disordered" evidence="3">
    <location>
        <begin position="289"/>
        <end position="390"/>
    </location>
</feature>
<dbReference type="GO" id="GO:0000795">
    <property type="term" value="C:synaptonemal complex"/>
    <property type="evidence" value="ECO:0007669"/>
    <property type="project" value="InterPro"/>
</dbReference>
<dbReference type="OrthoDB" id="2535391at2759"/>
<keyword evidence="2" id="KW-0175">Coiled coil</keyword>
<dbReference type="AlphaFoldDB" id="A0A1X6N8T6"/>
<name>A0A1X6N8T6_9APHY</name>
<accession>A0A1X6N8T6</accession>
<dbReference type="GeneID" id="36321767"/>
<sequence>MSNTSATSQELDFWEFVNCSRCHLPFATDSGTPPVPFWLTECGHVLCNNHLNADQSCAQCGSQGIQLIPLQREMDAPMSDWFQSVTVSLDAVAYATRFQMETLARLVRHYKDKYARQRGLLERLKEEYKNIKSTVNELRLENQQLRQYADYDPGVPSEVPNMNRKRQMVARHQHLSGARTNSSPRTVMTPVGPSRLTLPPDHQQPAFPSHGGSHSDDILQEQSFRSHAQDALPPDTNRPGSRRFAQQYAYMPPPTPQAHATQARTLTYAQAAPTRQAAARHVPNQAPVAMLRPPAKPGASNAQHDQVQMPPPPAPQLRSDTLQQRGSFRPPMTPQQQVGASSNSRRFIPGTGSGGGSDRFGVQDDSQTRRFLPSSIQPVNSERFQGATPARSATALQRASGVLSRSASMALSGAQQMHFKA</sequence>
<dbReference type="Pfam" id="PF14634">
    <property type="entry name" value="zf-RING_5"/>
    <property type="match status" value="1"/>
</dbReference>
<evidence type="ECO:0000313" key="5">
    <source>
        <dbReference type="EMBL" id="OSX65021.1"/>
    </source>
</evidence>
<gene>
    <name evidence="5" type="ORF">POSPLADRAFT_1031932</name>
</gene>
<dbReference type="PANTHER" id="PTHR22663:SF17">
    <property type="entry name" value="RING FINGER PROTEIN NARYA-RELATED"/>
    <property type="match status" value="1"/>
</dbReference>
<evidence type="ECO:0000259" key="4">
    <source>
        <dbReference type="Pfam" id="PF14634"/>
    </source>
</evidence>
<reference evidence="5 6" key="1">
    <citation type="submission" date="2017-04" db="EMBL/GenBank/DDBJ databases">
        <title>Genome Sequence of the Model Brown-Rot Fungus Postia placenta SB12.</title>
        <authorList>
            <consortium name="DOE Joint Genome Institute"/>
            <person name="Gaskell J."/>
            <person name="Kersten P."/>
            <person name="Larrondo L.F."/>
            <person name="Canessa P."/>
            <person name="Martinez D."/>
            <person name="Hibbett D."/>
            <person name="Schmoll M."/>
            <person name="Kubicek C.P."/>
            <person name="Martinez A.T."/>
            <person name="Yadav J."/>
            <person name="Master E."/>
            <person name="Magnuson J.K."/>
            <person name="James T."/>
            <person name="Yaver D."/>
            <person name="Berka R."/>
            <person name="Labutti K."/>
            <person name="Lipzen A."/>
            <person name="Aerts A."/>
            <person name="Barry K."/>
            <person name="Henrissat B."/>
            <person name="Blanchette R."/>
            <person name="Grigoriev I."/>
            <person name="Cullen D."/>
        </authorList>
    </citation>
    <scope>NUCLEOTIDE SEQUENCE [LARGE SCALE GENOMIC DNA]</scope>
    <source>
        <strain evidence="5 6">MAD-698-R-SB12</strain>
    </source>
</reference>
<dbReference type="InterPro" id="IPR042123">
    <property type="entry name" value="Zip3/RNF212-like"/>
</dbReference>
<evidence type="ECO:0000256" key="2">
    <source>
        <dbReference type="SAM" id="Coils"/>
    </source>
</evidence>
<dbReference type="GO" id="GO:0016925">
    <property type="term" value="P:protein sumoylation"/>
    <property type="evidence" value="ECO:0007669"/>
    <property type="project" value="TreeGrafter"/>
</dbReference>
<dbReference type="RefSeq" id="XP_024341815.1">
    <property type="nucleotide sequence ID" value="XM_024476816.1"/>
</dbReference>
<evidence type="ECO:0000256" key="1">
    <source>
        <dbReference type="ARBA" id="ARBA00023254"/>
    </source>
</evidence>
<feature type="region of interest" description="Disordered" evidence="3">
    <location>
        <begin position="173"/>
        <end position="217"/>
    </location>
</feature>
<feature type="coiled-coil region" evidence="2">
    <location>
        <begin position="107"/>
        <end position="148"/>
    </location>
</feature>
<dbReference type="Proteomes" id="UP000194127">
    <property type="component" value="Unassembled WGS sequence"/>
</dbReference>
<dbReference type="GO" id="GO:0007131">
    <property type="term" value="P:reciprocal meiotic recombination"/>
    <property type="evidence" value="ECO:0007669"/>
    <property type="project" value="InterPro"/>
</dbReference>
<dbReference type="InterPro" id="IPR001841">
    <property type="entry name" value="Znf_RING"/>
</dbReference>
<feature type="compositionally biased region" description="Polar residues" evidence="3">
    <location>
        <begin position="334"/>
        <end position="345"/>
    </location>
</feature>
<proteinExistence type="predicted"/>